<comment type="function">
    <text evidence="1">Essential for recycling GMP and indirectly, cGMP.</text>
</comment>
<name>A0ABW4B8L7_9LACO</name>
<dbReference type="SUPFAM" id="SSF52540">
    <property type="entry name" value="P-loop containing nucleoside triphosphate hydrolases"/>
    <property type="match status" value="1"/>
</dbReference>
<gene>
    <name evidence="7" type="ORF">ACFQ3L_03565</name>
</gene>
<evidence type="ECO:0000313" key="7">
    <source>
        <dbReference type="EMBL" id="MFD1392668.1"/>
    </source>
</evidence>
<keyword evidence="3" id="KW-0808">Transferase</keyword>
<dbReference type="Gene3D" id="3.40.50.300">
    <property type="entry name" value="P-loop containing nucleotide triphosphate hydrolases"/>
    <property type="match status" value="1"/>
</dbReference>
<sequence length="190" mass="20868">MRHKLIVITGATGTGKTTVSSYLTKQYGVDRVMTHTTRPRRPGEVDGVDYYFETPASFAANHYIEHVTYAGYEYGSSRESLARSFAKADFASIVLDTAGAITYARELGDQIAVLYLTIEDPTILKQRLLARGDPEAMVQQRLASAEYKRDLQLPAALKPVATVIKNDDWPAACKQIDAFMAALRGGAMAD</sequence>
<comment type="caution">
    <text evidence="7">The sequence shown here is derived from an EMBL/GenBank/DDBJ whole genome shotgun (WGS) entry which is preliminary data.</text>
</comment>
<organism evidence="7 8">
    <name type="scientific">Lacticaseibacillus jixianensis</name>
    <dbReference type="NCBI Taxonomy" id="2486012"/>
    <lineage>
        <taxon>Bacteria</taxon>
        <taxon>Bacillati</taxon>
        <taxon>Bacillota</taxon>
        <taxon>Bacilli</taxon>
        <taxon>Lactobacillales</taxon>
        <taxon>Lactobacillaceae</taxon>
        <taxon>Lacticaseibacillus</taxon>
    </lineage>
</organism>
<keyword evidence="8" id="KW-1185">Reference proteome</keyword>
<keyword evidence="4 7" id="KW-0418">Kinase</keyword>
<dbReference type="RefSeq" id="WP_125584389.1">
    <property type="nucleotide sequence ID" value="NZ_JBHTMO010000006.1"/>
</dbReference>
<evidence type="ECO:0000256" key="1">
    <source>
        <dbReference type="ARBA" id="ARBA00003531"/>
    </source>
</evidence>
<evidence type="ECO:0000256" key="5">
    <source>
        <dbReference type="ARBA" id="ARBA00048594"/>
    </source>
</evidence>
<dbReference type="PROSITE" id="PS50052">
    <property type="entry name" value="GUANYLATE_KINASE_2"/>
    <property type="match status" value="1"/>
</dbReference>
<evidence type="ECO:0000313" key="8">
    <source>
        <dbReference type="Proteomes" id="UP001597249"/>
    </source>
</evidence>
<dbReference type="GO" id="GO:0016301">
    <property type="term" value="F:kinase activity"/>
    <property type="evidence" value="ECO:0007669"/>
    <property type="project" value="UniProtKB-KW"/>
</dbReference>
<accession>A0ABW4B8L7</accession>
<comment type="similarity">
    <text evidence="2">Belongs to the guanylate kinase family.</text>
</comment>
<proteinExistence type="inferred from homology"/>
<dbReference type="InterPro" id="IPR008145">
    <property type="entry name" value="GK/Ca_channel_bsu"/>
</dbReference>
<evidence type="ECO:0000256" key="4">
    <source>
        <dbReference type="ARBA" id="ARBA00022777"/>
    </source>
</evidence>
<dbReference type="Proteomes" id="UP001597249">
    <property type="component" value="Unassembled WGS sequence"/>
</dbReference>
<protein>
    <submittedName>
        <fullName evidence="7">Guanylate kinase</fullName>
    </submittedName>
</protein>
<feature type="domain" description="Guanylate kinase-like" evidence="6">
    <location>
        <begin position="3"/>
        <end position="181"/>
    </location>
</feature>
<dbReference type="SMART" id="SM00072">
    <property type="entry name" value="GuKc"/>
    <property type="match status" value="1"/>
</dbReference>
<evidence type="ECO:0000256" key="2">
    <source>
        <dbReference type="ARBA" id="ARBA00005790"/>
    </source>
</evidence>
<evidence type="ECO:0000259" key="6">
    <source>
        <dbReference type="PROSITE" id="PS50052"/>
    </source>
</evidence>
<dbReference type="PANTHER" id="PTHR23117">
    <property type="entry name" value="GUANYLATE KINASE-RELATED"/>
    <property type="match status" value="1"/>
</dbReference>
<dbReference type="Pfam" id="PF00625">
    <property type="entry name" value="Guanylate_kin"/>
    <property type="match status" value="1"/>
</dbReference>
<dbReference type="InterPro" id="IPR008144">
    <property type="entry name" value="Guanylate_kin-like_dom"/>
</dbReference>
<dbReference type="EMBL" id="JBHTMO010000006">
    <property type="protein sequence ID" value="MFD1392668.1"/>
    <property type="molecule type" value="Genomic_DNA"/>
</dbReference>
<dbReference type="PANTHER" id="PTHR23117:SF13">
    <property type="entry name" value="GUANYLATE KINASE"/>
    <property type="match status" value="1"/>
</dbReference>
<dbReference type="InterPro" id="IPR027417">
    <property type="entry name" value="P-loop_NTPase"/>
</dbReference>
<reference evidence="8" key="1">
    <citation type="journal article" date="2019" name="Int. J. Syst. Evol. Microbiol.">
        <title>The Global Catalogue of Microorganisms (GCM) 10K type strain sequencing project: providing services to taxonomists for standard genome sequencing and annotation.</title>
        <authorList>
            <consortium name="The Broad Institute Genomics Platform"/>
            <consortium name="The Broad Institute Genome Sequencing Center for Infectious Disease"/>
            <person name="Wu L."/>
            <person name="Ma J."/>
        </authorList>
    </citation>
    <scope>NUCLEOTIDE SEQUENCE [LARGE SCALE GENOMIC DNA]</scope>
    <source>
        <strain evidence="8">CCM 8911</strain>
    </source>
</reference>
<evidence type="ECO:0000256" key="3">
    <source>
        <dbReference type="ARBA" id="ARBA00022679"/>
    </source>
</evidence>
<comment type="catalytic activity">
    <reaction evidence="5">
        <text>GMP + ATP = GDP + ADP</text>
        <dbReference type="Rhea" id="RHEA:20780"/>
        <dbReference type="ChEBI" id="CHEBI:30616"/>
        <dbReference type="ChEBI" id="CHEBI:58115"/>
        <dbReference type="ChEBI" id="CHEBI:58189"/>
        <dbReference type="ChEBI" id="CHEBI:456216"/>
        <dbReference type="EC" id="2.7.4.8"/>
    </reaction>
</comment>